<proteinExistence type="predicted"/>
<dbReference type="KEGG" id="tva:4739712"/>
<dbReference type="PROSITE" id="PS50088">
    <property type="entry name" value="ANK_REPEAT"/>
    <property type="match status" value="5"/>
</dbReference>
<evidence type="ECO:0000313" key="6">
    <source>
        <dbReference type="Proteomes" id="UP000001542"/>
    </source>
</evidence>
<dbReference type="SMR" id="A2GL83"/>
<dbReference type="PANTHER" id="PTHR24188">
    <property type="entry name" value="ANKYRIN REPEAT PROTEIN"/>
    <property type="match status" value="1"/>
</dbReference>
<protein>
    <submittedName>
        <fullName evidence="5">Uncharacterized protein</fullName>
    </submittedName>
</protein>
<dbReference type="eggNOG" id="KOG0504">
    <property type="taxonomic scope" value="Eukaryota"/>
</dbReference>
<dbReference type="PRINTS" id="PR01415">
    <property type="entry name" value="ANKYRIN"/>
</dbReference>
<feature type="coiled-coil region" evidence="4">
    <location>
        <begin position="104"/>
        <end position="152"/>
    </location>
</feature>
<organism evidence="5 6">
    <name type="scientific">Trichomonas vaginalis (strain ATCC PRA-98 / G3)</name>
    <dbReference type="NCBI Taxonomy" id="412133"/>
    <lineage>
        <taxon>Eukaryota</taxon>
        <taxon>Metamonada</taxon>
        <taxon>Parabasalia</taxon>
        <taxon>Trichomonadida</taxon>
        <taxon>Trichomonadidae</taxon>
        <taxon>Trichomonas</taxon>
    </lineage>
</organism>
<feature type="repeat" description="ANK" evidence="3">
    <location>
        <begin position="208"/>
        <end position="240"/>
    </location>
</feature>
<keyword evidence="2 3" id="KW-0040">ANK repeat</keyword>
<dbReference type="EMBL" id="DS116987">
    <property type="protein sequence ID" value="EAX82084.1"/>
    <property type="molecule type" value="Genomic_DNA"/>
</dbReference>
<gene>
    <name evidence="5" type="ORF">TVAG_022920</name>
</gene>
<evidence type="ECO:0000256" key="4">
    <source>
        <dbReference type="SAM" id="Coils"/>
    </source>
</evidence>
<dbReference type="OrthoDB" id="19174at2759"/>
<feature type="repeat" description="ANK" evidence="3">
    <location>
        <begin position="340"/>
        <end position="372"/>
    </location>
</feature>
<dbReference type="InParanoid" id="A2GL83"/>
<dbReference type="RefSeq" id="XP_001295014.1">
    <property type="nucleotide sequence ID" value="XM_001295013.1"/>
</dbReference>
<dbReference type="Pfam" id="PF12796">
    <property type="entry name" value="Ank_2"/>
    <property type="match status" value="2"/>
</dbReference>
<feature type="repeat" description="ANK" evidence="3">
    <location>
        <begin position="241"/>
        <end position="273"/>
    </location>
</feature>
<dbReference type="VEuPathDB" id="TrichDB:TVAGG3_0900880"/>
<feature type="repeat" description="ANK" evidence="3">
    <location>
        <begin position="274"/>
        <end position="306"/>
    </location>
</feature>
<keyword evidence="6" id="KW-1185">Reference proteome</keyword>
<dbReference type="VEuPathDB" id="TrichDB:TVAG_022920"/>
<evidence type="ECO:0000256" key="2">
    <source>
        <dbReference type="ARBA" id="ARBA00023043"/>
    </source>
</evidence>
<keyword evidence="1" id="KW-0677">Repeat</keyword>
<dbReference type="AlphaFoldDB" id="A2GL83"/>
<dbReference type="InterPro" id="IPR002110">
    <property type="entry name" value="Ankyrin_rpt"/>
</dbReference>
<keyword evidence="4" id="KW-0175">Coiled coil</keyword>
<evidence type="ECO:0000256" key="1">
    <source>
        <dbReference type="ARBA" id="ARBA00022737"/>
    </source>
</evidence>
<dbReference type="PROSITE" id="PS50297">
    <property type="entry name" value="ANK_REP_REGION"/>
    <property type="match status" value="5"/>
</dbReference>
<reference evidence="5" key="1">
    <citation type="submission" date="2006-10" db="EMBL/GenBank/DDBJ databases">
        <authorList>
            <person name="Amadeo P."/>
            <person name="Zhao Q."/>
            <person name="Wortman J."/>
            <person name="Fraser-Liggett C."/>
            <person name="Carlton J."/>
        </authorList>
    </citation>
    <scope>NUCLEOTIDE SEQUENCE</scope>
    <source>
        <strain evidence="5">G3</strain>
    </source>
</reference>
<dbReference type="InterPro" id="IPR036770">
    <property type="entry name" value="Ankyrin_rpt-contain_sf"/>
</dbReference>
<sequence length="395" mass="44711">MSQGIVLNYEYIGSHIKDYIEADNLFSTFEVEDIESIMKFANLTPDEFNSLLAQSHSVISARELYACTRNANVSINNLQDAVSTLKSVQKYMKMRVFEGIIVFLEQLQKDQSITAHKIEKLQADLNQIQKEKENVEKEMQTLHSQLKEKEGNDLPKEFLSKISELKNSEDFNQIYKFFEEISEKGNQKMMQKACEEELWKKQNHGHYYGTNVLHYASLQGNLRLVKSLIECGCDKEIKDKNGRTALFCASYFGHLEVVQYLISVGANKEAKNNYGSTPLIYASYNGHLEVVQYLISVGANKEAKNNYGSTPLIYASYHGYLEIVQYLISVGANKEAKNNDGSTPLIEASSYDNLEVVKYLISVGADKEAKNNEGKTALDCSKGAVREYLLSIARK</sequence>
<dbReference type="SMART" id="SM00248">
    <property type="entry name" value="ANK"/>
    <property type="match status" value="5"/>
</dbReference>
<evidence type="ECO:0000256" key="3">
    <source>
        <dbReference type="PROSITE-ProRule" id="PRU00023"/>
    </source>
</evidence>
<accession>A2GL83</accession>
<dbReference type="Gene3D" id="1.25.40.20">
    <property type="entry name" value="Ankyrin repeat-containing domain"/>
    <property type="match status" value="2"/>
</dbReference>
<name>A2GL83_TRIV3</name>
<dbReference type="STRING" id="5722.A2GL83"/>
<dbReference type="PANTHER" id="PTHR24188:SF29">
    <property type="entry name" value="GH09064P"/>
    <property type="match status" value="1"/>
</dbReference>
<evidence type="ECO:0000313" key="5">
    <source>
        <dbReference type="EMBL" id="EAX82084.1"/>
    </source>
</evidence>
<dbReference type="SUPFAM" id="SSF48403">
    <property type="entry name" value="Ankyrin repeat"/>
    <property type="match status" value="1"/>
</dbReference>
<reference evidence="5" key="2">
    <citation type="journal article" date="2007" name="Science">
        <title>Draft genome sequence of the sexually transmitted pathogen Trichomonas vaginalis.</title>
        <authorList>
            <person name="Carlton J.M."/>
            <person name="Hirt R.P."/>
            <person name="Silva J.C."/>
            <person name="Delcher A.L."/>
            <person name="Schatz M."/>
            <person name="Zhao Q."/>
            <person name="Wortman J.R."/>
            <person name="Bidwell S.L."/>
            <person name="Alsmark U.C.M."/>
            <person name="Besteiro S."/>
            <person name="Sicheritz-Ponten T."/>
            <person name="Noel C.J."/>
            <person name="Dacks J.B."/>
            <person name="Foster P.G."/>
            <person name="Simillion C."/>
            <person name="Van de Peer Y."/>
            <person name="Miranda-Saavedra D."/>
            <person name="Barton G.J."/>
            <person name="Westrop G.D."/>
            <person name="Mueller S."/>
            <person name="Dessi D."/>
            <person name="Fiori P.L."/>
            <person name="Ren Q."/>
            <person name="Paulsen I."/>
            <person name="Zhang H."/>
            <person name="Bastida-Corcuera F.D."/>
            <person name="Simoes-Barbosa A."/>
            <person name="Brown M.T."/>
            <person name="Hayes R.D."/>
            <person name="Mukherjee M."/>
            <person name="Okumura C.Y."/>
            <person name="Schneider R."/>
            <person name="Smith A.J."/>
            <person name="Vanacova S."/>
            <person name="Villalvazo M."/>
            <person name="Haas B.J."/>
            <person name="Pertea M."/>
            <person name="Feldblyum T.V."/>
            <person name="Utterback T.R."/>
            <person name="Shu C.L."/>
            <person name="Osoegawa K."/>
            <person name="de Jong P.J."/>
            <person name="Hrdy I."/>
            <person name="Horvathova L."/>
            <person name="Zubacova Z."/>
            <person name="Dolezal P."/>
            <person name="Malik S.B."/>
            <person name="Logsdon J.M. Jr."/>
            <person name="Henze K."/>
            <person name="Gupta A."/>
            <person name="Wang C.C."/>
            <person name="Dunne R.L."/>
            <person name="Upcroft J.A."/>
            <person name="Upcroft P."/>
            <person name="White O."/>
            <person name="Salzberg S.L."/>
            <person name="Tang P."/>
            <person name="Chiu C.-H."/>
            <person name="Lee Y.-S."/>
            <person name="Embley T.M."/>
            <person name="Coombs G.H."/>
            <person name="Mottram J.C."/>
            <person name="Tachezy J."/>
            <person name="Fraser-Liggett C.M."/>
            <person name="Johnson P.J."/>
        </authorList>
    </citation>
    <scope>NUCLEOTIDE SEQUENCE [LARGE SCALE GENOMIC DNA]</scope>
    <source>
        <strain evidence="5">G3</strain>
    </source>
</reference>
<feature type="repeat" description="ANK" evidence="3">
    <location>
        <begin position="307"/>
        <end position="339"/>
    </location>
</feature>
<dbReference type="Proteomes" id="UP000001542">
    <property type="component" value="Unassembled WGS sequence"/>
</dbReference>